<keyword evidence="2" id="KW-1185">Reference proteome</keyword>
<dbReference type="KEGG" id="dpp:DICPUDRAFT_53766"/>
<dbReference type="PANTHER" id="PTHR43885">
    <property type="entry name" value="HALOACID DEHALOGENASE-LIKE HYDROLASE"/>
    <property type="match status" value="1"/>
</dbReference>
<name>F0ZE50_DICPU</name>
<proteinExistence type="predicted"/>
<dbReference type="SFLD" id="SFLDG01129">
    <property type="entry name" value="C1.5:_HAD__Beta-PGM__Phosphata"/>
    <property type="match status" value="1"/>
</dbReference>
<reference evidence="2" key="1">
    <citation type="journal article" date="2011" name="Genome Biol.">
        <title>Comparative genomics of the social amoebae Dictyostelium discoideum and Dictyostelium purpureum.</title>
        <authorList>
            <consortium name="US DOE Joint Genome Institute (JGI-PGF)"/>
            <person name="Sucgang R."/>
            <person name="Kuo A."/>
            <person name="Tian X."/>
            <person name="Salerno W."/>
            <person name="Parikh A."/>
            <person name="Feasley C.L."/>
            <person name="Dalin E."/>
            <person name="Tu H."/>
            <person name="Huang E."/>
            <person name="Barry K."/>
            <person name="Lindquist E."/>
            <person name="Shapiro H."/>
            <person name="Bruce D."/>
            <person name="Schmutz J."/>
            <person name="Salamov A."/>
            <person name="Fey P."/>
            <person name="Gaudet P."/>
            <person name="Anjard C."/>
            <person name="Babu M.M."/>
            <person name="Basu S."/>
            <person name="Bushmanova Y."/>
            <person name="van der Wel H."/>
            <person name="Katoh-Kurasawa M."/>
            <person name="Dinh C."/>
            <person name="Coutinho P.M."/>
            <person name="Saito T."/>
            <person name="Elias M."/>
            <person name="Schaap P."/>
            <person name="Kay R.R."/>
            <person name="Henrissat B."/>
            <person name="Eichinger L."/>
            <person name="Rivero F."/>
            <person name="Putnam N.H."/>
            <person name="West C.M."/>
            <person name="Loomis W.F."/>
            <person name="Chisholm R.L."/>
            <person name="Shaulsky G."/>
            <person name="Strassmann J.E."/>
            <person name="Queller D.C."/>
            <person name="Kuspa A."/>
            <person name="Grigoriev I.V."/>
        </authorList>
    </citation>
    <scope>NUCLEOTIDE SEQUENCE [LARGE SCALE GENOMIC DNA]</scope>
    <source>
        <strain evidence="2">QSDP1</strain>
    </source>
</reference>
<dbReference type="RefSeq" id="XP_003285726.1">
    <property type="nucleotide sequence ID" value="XM_003285678.1"/>
</dbReference>
<dbReference type="SFLD" id="SFLDS00003">
    <property type="entry name" value="Haloacid_Dehalogenase"/>
    <property type="match status" value="1"/>
</dbReference>
<accession>F0ZE50</accession>
<dbReference type="FunCoup" id="F0ZE50">
    <property type="interactions" value="1"/>
</dbReference>
<dbReference type="InterPro" id="IPR006439">
    <property type="entry name" value="HAD-SF_hydro_IA"/>
</dbReference>
<dbReference type="Gene3D" id="3.40.50.1000">
    <property type="entry name" value="HAD superfamily/HAD-like"/>
    <property type="match status" value="1"/>
</dbReference>
<dbReference type="OMA" id="QTYMFKE"/>
<dbReference type="InterPro" id="IPR036412">
    <property type="entry name" value="HAD-like_sf"/>
</dbReference>
<evidence type="ECO:0000313" key="1">
    <source>
        <dbReference type="EMBL" id="EGC37787.1"/>
    </source>
</evidence>
<dbReference type="GeneID" id="10499218"/>
<gene>
    <name evidence="1" type="ORF">DICPUDRAFT_53766</name>
</gene>
<dbReference type="NCBIfam" id="TIGR01549">
    <property type="entry name" value="HAD-SF-IA-v1"/>
    <property type="match status" value="1"/>
</dbReference>
<evidence type="ECO:0008006" key="3">
    <source>
        <dbReference type="Google" id="ProtNLM"/>
    </source>
</evidence>
<dbReference type="Gene3D" id="1.10.260.80">
    <property type="match status" value="1"/>
</dbReference>
<dbReference type="InterPro" id="IPR023214">
    <property type="entry name" value="HAD_sf"/>
</dbReference>
<sequence>MNSLLRYKSIKRPIRLIIFDLDGTLTVPVMDFKKLKQDLGFPTGQDVLEVIKGLNVEEKTRANKIIHEFELEARNNLIIQENTEKLLLFLESNNIPKAIHSRNSLENIKYFIDKVNFNFHHFVGREIEPPKPMANGSLEILRVLNQSYQDNPITPNQVIFVGDSVDDIKTSKNLGALACLLKNEYNKHHSHLADIEIDNLIELQDIISHFNDLN</sequence>
<dbReference type="VEuPathDB" id="AmoebaDB:DICPUDRAFT_53766"/>
<protein>
    <recommendedName>
        <fullName evidence="3">HAD family hydrolase</fullName>
    </recommendedName>
</protein>
<dbReference type="InParanoid" id="F0ZE50"/>
<dbReference type="SUPFAM" id="SSF56784">
    <property type="entry name" value="HAD-like"/>
    <property type="match status" value="1"/>
</dbReference>
<dbReference type="EMBL" id="GL870991">
    <property type="protein sequence ID" value="EGC37787.1"/>
    <property type="molecule type" value="Genomic_DNA"/>
</dbReference>
<organism evidence="1 2">
    <name type="scientific">Dictyostelium purpureum</name>
    <name type="common">Slime mold</name>
    <dbReference type="NCBI Taxonomy" id="5786"/>
    <lineage>
        <taxon>Eukaryota</taxon>
        <taxon>Amoebozoa</taxon>
        <taxon>Evosea</taxon>
        <taxon>Eumycetozoa</taxon>
        <taxon>Dictyostelia</taxon>
        <taxon>Dictyosteliales</taxon>
        <taxon>Dictyosteliaceae</taxon>
        <taxon>Dictyostelium</taxon>
    </lineage>
</organism>
<dbReference type="eggNOG" id="ENOG502RHIE">
    <property type="taxonomic scope" value="Eukaryota"/>
</dbReference>
<dbReference type="Proteomes" id="UP000001064">
    <property type="component" value="Unassembled WGS sequence"/>
</dbReference>
<evidence type="ECO:0000313" key="2">
    <source>
        <dbReference type="Proteomes" id="UP000001064"/>
    </source>
</evidence>
<dbReference type="STRING" id="5786.F0ZE50"/>
<dbReference type="AlphaFoldDB" id="F0ZE50"/>
<dbReference type="OrthoDB" id="426235at2759"/>
<dbReference type="Pfam" id="PF00702">
    <property type="entry name" value="Hydrolase"/>
    <property type="match status" value="1"/>
</dbReference>
<dbReference type="PANTHER" id="PTHR43885:SF1">
    <property type="entry name" value="SUPERFAMILY HYDROLASE, PUTATIVE (AFU_ORTHOLOGUE AFUA_4G13290)-RELATED"/>
    <property type="match status" value="1"/>
</dbReference>